<dbReference type="GO" id="GO:0005737">
    <property type="term" value="C:cytoplasm"/>
    <property type="evidence" value="ECO:0007669"/>
    <property type="project" value="TreeGrafter"/>
</dbReference>
<evidence type="ECO:0000313" key="5">
    <source>
        <dbReference type="EMBL" id="QIN81489.1"/>
    </source>
</evidence>
<dbReference type="GO" id="GO:0046872">
    <property type="term" value="F:metal ion binding"/>
    <property type="evidence" value="ECO:0007669"/>
    <property type="project" value="UniProtKB-KW"/>
</dbReference>
<dbReference type="GO" id="GO:0016832">
    <property type="term" value="F:aldehyde-lyase activity"/>
    <property type="evidence" value="ECO:0007669"/>
    <property type="project" value="TreeGrafter"/>
</dbReference>
<gene>
    <name evidence="5" type="ORF">GBA63_01740</name>
</gene>
<name>A0A6G8Q4Z4_9ACTN</name>
<evidence type="ECO:0000256" key="3">
    <source>
        <dbReference type="ARBA" id="ARBA00023239"/>
    </source>
</evidence>
<dbReference type="EMBL" id="CP045119">
    <property type="protein sequence ID" value="QIN81489.1"/>
    <property type="molecule type" value="Genomic_DNA"/>
</dbReference>
<protein>
    <submittedName>
        <fullName evidence="5">2,4-dihydroxyhept-2-ene-1,7-dioic acid aldolase</fullName>
    </submittedName>
</protein>
<evidence type="ECO:0000259" key="4">
    <source>
        <dbReference type="Pfam" id="PF03328"/>
    </source>
</evidence>
<dbReference type="InterPro" id="IPR015813">
    <property type="entry name" value="Pyrv/PenolPyrv_kinase-like_dom"/>
</dbReference>
<keyword evidence="6" id="KW-1185">Reference proteome</keyword>
<evidence type="ECO:0000256" key="1">
    <source>
        <dbReference type="ARBA" id="ARBA00005568"/>
    </source>
</evidence>
<dbReference type="InterPro" id="IPR005000">
    <property type="entry name" value="Aldolase/citrate-lyase_domain"/>
</dbReference>
<dbReference type="InterPro" id="IPR040442">
    <property type="entry name" value="Pyrv_kinase-like_dom_sf"/>
</dbReference>
<keyword evidence="2" id="KW-0479">Metal-binding</keyword>
<proteinExistence type="inferred from homology"/>
<dbReference type="PANTHER" id="PTHR30502">
    <property type="entry name" value="2-KETO-3-DEOXY-L-RHAMNONATE ALDOLASE"/>
    <property type="match status" value="1"/>
</dbReference>
<evidence type="ECO:0000313" key="6">
    <source>
        <dbReference type="Proteomes" id="UP000501452"/>
    </source>
</evidence>
<keyword evidence="3" id="KW-0456">Lyase</keyword>
<dbReference type="Gene3D" id="3.20.20.60">
    <property type="entry name" value="Phosphoenolpyruvate-binding domains"/>
    <property type="match status" value="1"/>
</dbReference>
<feature type="domain" description="HpcH/HpaI aldolase/citrate lyase" evidence="4">
    <location>
        <begin position="25"/>
        <end position="239"/>
    </location>
</feature>
<comment type="similarity">
    <text evidence="1">Belongs to the HpcH/HpaI aldolase family.</text>
</comment>
<dbReference type="SUPFAM" id="SSF51621">
    <property type="entry name" value="Phosphoenolpyruvate/pyruvate domain"/>
    <property type="match status" value="1"/>
</dbReference>
<sequence>MRENRVRSIWEGGGVVLNGWLHVPSSFSAEVMAHAGYDSLTIDLQHGPPDMGSVIPMLQAISTTDVVPFARVNWNDPGTIMKLLDAGCYGIICPMIEGREDAEAFVGACRYPPEGYRSYGPFRANLYGGPDYAANANEAVVTVAMIETREALEDLEGILSVPGLDAVFVGPSDLGQALGHGPGMDREEPEVVEAIVRVVGAARDKGLAAGIFTGSTGYAGRMIEAGFNFVNVSSDVRFLADGASAAAAALREKRPPER</sequence>
<dbReference type="InterPro" id="IPR050251">
    <property type="entry name" value="HpcH-HpaI_aldolase"/>
</dbReference>
<evidence type="ECO:0000256" key="2">
    <source>
        <dbReference type="ARBA" id="ARBA00022723"/>
    </source>
</evidence>
<dbReference type="KEGG" id="rub:GBA63_01740"/>
<dbReference type="PANTHER" id="PTHR30502:SF0">
    <property type="entry name" value="PHOSPHOENOLPYRUVATE CARBOXYLASE FAMILY PROTEIN"/>
    <property type="match status" value="1"/>
</dbReference>
<dbReference type="AlphaFoldDB" id="A0A6G8Q4Z4"/>
<reference evidence="5 6" key="1">
    <citation type="submission" date="2019-10" db="EMBL/GenBank/DDBJ databases">
        <title>Rubrobacter sp nov SCSIO 52090 isolated from a deep-sea sediment in the South China Sea.</title>
        <authorList>
            <person name="Chen R.W."/>
        </authorList>
    </citation>
    <scope>NUCLEOTIDE SEQUENCE [LARGE SCALE GENOMIC DNA]</scope>
    <source>
        <strain evidence="5 6">SCSIO 52909</strain>
    </source>
</reference>
<organism evidence="5 6">
    <name type="scientific">Rubrobacter tropicus</name>
    <dbReference type="NCBI Taxonomy" id="2653851"/>
    <lineage>
        <taxon>Bacteria</taxon>
        <taxon>Bacillati</taxon>
        <taxon>Actinomycetota</taxon>
        <taxon>Rubrobacteria</taxon>
        <taxon>Rubrobacterales</taxon>
        <taxon>Rubrobacteraceae</taxon>
        <taxon>Rubrobacter</taxon>
    </lineage>
</organism>
<dbReference type="RefSeq" id="WP_166172918.1">
    <property type="nucleotide sequence ID" value="NZ_CP045119.1"/>
</dbReference>
<dbReference type="Pfam" id="PF03328">
    <property type="entry name" value="HpcH_HpaI"/>
    <property type="match status" value="1"/>
</dbReference>
<dbReference type="Proteomes" id="UP000501452">
    <property type="component" value="Chromosome"/>
</dbReference>
<accession>A0A6G8Q4Z4</accession>